<evidence type="ECO:0000313" key="4">
    <source>
        <dbReference type="Proteomes" id="UP000221369"/>
    </source>
</evidence>
<accession>A0A2A9DX74</accession>
<protein>
    <recommendedName>
        <fullName evidence="5">Lipoprotein LpqN</fullName>
    </recommendedName>
</protein>
<gene>
    <name evidence="3" type="ORF">ATJ78_1921</name>
</gene>
<feature type="compositionally biased region" description="Low complexity" evidence="1">
    <location>
        <begin position="32"/>
        <end position="44"/>
    </location>
</feature>
<feature type="region of interest" description="Disordered" evidence="1">
    <location>
        <begin position="32"/>
        <end position="58"/>
    </location>
</feature>
<feature type="signal peptide" evidence="2">
    <location>
        <begin position="1"/>
        <end position="30"/>
    </location>
</feature>
<dbReference type="EMBL" id="PDJE01000001">
    <property type="protein sequence ID" value="PFG30976.1"/>
    <property type="molecule type" value="Genomic_DNA"/>
</dbReference>
<evidence type="ECO:0000256" key="1">
    <source>
        <dbReference type="SAM" id="MobiDB-lite"/>
    </source>
</evidence>
<feature type="chain" id="PRO_5039405647" description="Lipoprotein LpqN" evidence="2">
    <location>
        <begin position="31"/>
        <end position="208"/>
    </location>
</feature>
<evidence type="ECO:0008006" key="5">
    <source>
        <dbReference type="Google" id="ProtNLM"/>
    </source>
</evidence>
<dbReference type="AlphaFoldDB" id="A0A2A9DX74"/>
<evidence type="ECO:0000256" key="2">
    <source>
        <dbReference type="SAM" id="SignalP"/>
    </source>
</evidence>
<dbReference type="RefSeq" id="WP_098407378.1">
    <property type="nucleotide sequence ID" value="NZ_PDJE01000001.1"/>
</dbReference>
<keyword evidence="4" id="KW-1185">Reference proteome</keyword>
<organism evidence="3 4">
    <name type="scientific">Paramicrobacterium agarici</name>
    <dbReference type="NCBI Taxonomy" id="630514"/>
    <lineage>
        <taxon>Bacteria</taxon>
        <taxon>Bacillati</taxon>
        <taxon>Actinomycetota</taxon>
        <taxon>Actinomycetes</taxon>
        <taxon>Micrococcales</taxon>
        <taxon>Microbacteriaceae</taxon>
        <taxon>Paramicrobacterium</taxon>
    </lineage>
</organism>
<evidence type="ECO:0000313" key="3">
    <source>
        <dbReference type="EMBL" id="PFG30976.1"/>
    </source>
</evidence>
<sequence length="208" mass="21409">MLAGSRIRRGVLCAAAASAVVLALTACTRAAPETTPHTGETQTTAPSQETPANGDWAIGESAIGPFEIGMRYADALTTPDAEVTELCEGVAQIDVPGSPDVTMWAKASEFDPASTLSEISISVSPDTTRAAEDGPMTEKGIGLGATVDELTSAYADARELDDTGVPGRSMYYVQADGGGIIFTTGEGADTIWQISVTTGEVPSYEPCA</sequence>
<comment type="caution">
    <text evidence="3">The sequence shown here is derived from an EMBL/GenBank/DDBJ whole genome shotgun (WGS) entry which is preliminary data.</text>
</comment>
<proteinExistence type="predicted"/>
<dbReference type="PROSITE" id="PS51257">
    <property type="entry name" value="PROKAR_LIPOPROTEIN"/>
    <property type="match status" value="1"/>
</dbReference>
<name>A0A2A9DX74_9MICO</name>
<reference evidence="3 4" key="1">
    <citation type="submission" date="2017-10" db="EMBL/GenBank/DDBJ databases">
        <title>Sequencing the genomes of 1000 actinobacteria strains.</title>
        <authorList>
            <person name="Klenk H.-P."/>
        </authorList>
    </citation>
    <scope>NUCLEOTIDE SEQUENCE [LARGE SCALE GENOMIC DNA]</scope>
    <source>
        <strain evidence="3 4">DSM 21798</strain>
    </source>
</reference>
<dbReference type="Proteomes" id="UP000221369">
    <property type="component" value="Unassembled WGS sequence"/>
</dbReference>
<keyword evidence="2" id="KW-0732">Signal</keyword>